<reference evidence="5 6" key="1">
    <citation type="submission" date="2017-01" db="EMBL/GenBank/DDBJ databases">
        <title>The recent genome duplication of the halophilic yeast Hortaea werneckii: insights from long-read sequencing.</title>
        <authorList>
            <person name="Sinha S."/>
            <person name="Flibotte S."/>
            <person name="Neira M."/>
            <person name="Lenassi M."/>
            <person name="Gostincar C."/>
            <person name="Stajich J.E."/>
            <person name="Nislow C.E."/>
        </authorList>
    </citation>
    <scope>NUCLEOTIDE SEQUENCE [LARGE SCALE GENOMIC DNA]</scope>
    <source>
        <strain evidence="5 6">EXF-2000</strain>
    </source>
</reference>
<dbReference type="Proteomes" id="UP000194280">
    <property type="component" value="Unassembled WGS sequence"/>
</dbReference>
<dbReference type="InterPro" id="IPR012677">
    <property type="entry name" value="Nucleotide-bd_a/b_plait_sf"/>
</dbReference>
<dbReference type="SMART" id="SM00360">
    <property type="entry name" value="RRM"/>
    <property type="match status" value="1"/>
</dbReference>
<feature type="domain" description="RRM" evidence="4">
    <location>
        <begin position="33"/>
        <end position="111"/>
    </location>
</feature>
<dbReference type="VEuPathDB" id="FungiDB:BTJ68_14694"/>
<dbReference type="InterPro" id="IPR051847">
    <property type="entry name" value="RNA_proc/Spliceosome_comp"/>
</dbReference>
<feature type="region of interest" description="Disordered" evidence="3">
    <location>
        <begin position="385"/>
        <end position="417"/>
    </location>
</feature>
<dbReference type="GO" id="GO:0003723">
    <property type="term" value="F:RNA binding"/>
    <property type="evidence" value="ECO:0007669"/>
    <property type="project" value="UniProtKB-UniRule"/>
</dbReference>
<dbReference type="Gene3D" id="3.30.70.330">
    <property type="match status" value="1"/>
</dbReference>
<dbReference type="CDD" id="cd12411">
    <property type="entry name" value="RRM_ist3_like"/>
    <property type="match status" value="1"/>
</dbReference>
<dbReference type="GO" id="GO:0071011">
    <property type="term" value="C:precatalytic spliceosome"/>
    <property type="evidence" value="ECO:0007669"/>
    <property type="project" value="TreeGrafter"/>
</dbReference>
<evidence type="ECO:0000313" key="5">
    <source>
        <dbReference type="EMBL" id="OTA22443.1"/>
    </source>
</evidence>
<comment type="caution">
    <text evidence="5">The sequence shown here is derived from an EMBL/GenBank/DDBJ whole genome shotgun (WGS) entry which is preliminary data.</text>
</comment>
<dbReference type="InParanoid" id="A0A1Z5SNQ9"/>
<evidence type="ECO:0000259" key="4">
    <source>
        <dbReference type="PROSITE" id="PS50102"/>
    </source>
</evidence>
<organism evidence="5 6">
    <name type="scientific">Hortaea werneckii EXF-2000</name>
    <dbReference type="NCBI Taxonomy" id="1157616"/>
    <lineage>
        <taxon>Eukaryota</taxon>
        <taxon>Fungi</taxon>
        <taxon>Dikarya</taxon>
        <taxon>Ascomycota</taxon>
        <taxon>Pezizomycotina</taxon>
        <taxon>Dothideomycetes</taxon>
        <taxon>Dothideomycetidae</taxon>
        <taxon>Mycosphaerellales</taxon>
        <taxon>Teratosphaeriaceae</taxon>
        <taxon>Hortaea</taxon>
    </lineage>
</organism>
<keyword evidence="1 2" id="KW-0694">RNA-binding</keyword>
<feature type="region of interest" description="Disordered" evidence="3">
    <location>
        <begin position="113"/>
        <end position="157"/>
    </location>
</feature>
<dbReference type="PROSITE" id="PS50102">
    <property type="entry name" value="RRM"/>
    <property type="match status" value="1"/>
</dbReference>
<dbReference type="STRING" id="1157616.A0A1Z5SNQ9"/>
<proteinExistence type="predicted"/>
<feature type="compositionally biased region" description="Acidic residues" evidence="3">
    <location>
        <begin position="118"/>
        <end position="132"/>
    </location>
</feature>
<dbReference type="GO" id="GO:0071013">
    <property type="term" value="C:catalytic step 2 spliceosome"/>
    <property type="evidence" value="ECO:0007669"/>
    <property type="project" value="TreeGrafter"/>
</dbReference>
<dbReference type="Pfam" id="PF00076">
    <property type="entry name" value="RRM_1"/>
    <property type="match status" value="1"/>
</dbReference>
<keyword evidence="6" id="KW-1185">Reference proteome</keyword>
<dbReference type="AlphaFoldDB" id="A0A1Z5SNQ9"/>
<protein>
    <recommendedName>
        <fullName evidence="4">RRM domain-containing protein</fullName>
    </recommendedName>
</protein>
<dbReference type="EMBL" id="MUNK01000371">
    <property type="protein sequence ID" value="OTA22443.1"/>
    <property type="molecule type" value="Genomic_DNA"/>
</dbReference>
<name>A0A1Z5SNQ9_HORWE</name>
<dbReference type="PANTHER" id="PTHR45880:SF1">
    <property type="entry name" value="RNA-BINDING MOTIF PROTEIN, X-LINKED 2"/>
    <property type="match status" value="1"/>
</dbReference>
<dbReference type="InterPro" id="IPR035979">
    <property type="entry name" value="RBD_domain_sf"/>
</dbReference>
<dbReference type="PANTHER" id="PTHR45880">
    <property type="entry name" value="RNA-BINDING MOTIF PROTEIN, X-LINKED 2"/>
    <property type="match status" value="1"/>
</dbReference>
<dbReference type="InterPro" id="IPR045844">
    <property type="entry name" value="RRM_Ist3-like"/>
</dbReference>
<accession>A0A1Z5SNQ9</accession>
<dbReference type="SUPFAM" id="SSF54928">
    <property type="entry name" value="RNA-binding domain, RBD"/>
    <property type="match status" value="1"/>
</dbReference>
<gene>
    <name evidence="5" type="ORF">BTJ68_14694</name>
</gene>
<dbReference type="GO" id="GO:0005686">
    <property type="term" value="C:U2 snRNP"/>
    <property type="evidence" value="ECO:0007669"/>
    <property type="project" value="TreeGrafter"/>
</dbReference>
<evidence type="ECO:0000256" key="3">
    <source>
        <dbReference type="SAM" id="MobiDB-lite"/>
    </source>
</evidence>
<evidence type="ECO:0000313" key="6">
    <source>
        <dbReference type="Proteomes" id="UP000194280"/>
    </source>
</evidence>
<evidence type="ECO:0000256" key="2">
    <source>
        <dbReference type="PROSITE-ProRule" id="PRU00176"/>
    </source>
</evidence>
<dbReference type="GO" id="GO:0000398">
    <property type="term" value="P:mRNA splicing, via spliceosome"/>
    <property type="evidence" value="ECO:0007669"/>
    <property type="project" value="InterPro"/>
</dbReference>
<evidence type="ECO:0000256" key="1">
    <source>
        <dbReference type="ARBA" id="ARBA00022884"/>
    </source>
</evidence>
<sequence length="417" mass="47183">MQSVRQVQRLNDLELQKVVPPNASWHTDYRDTAYIYIGGLPFELSEGDVLTIFSQYGNPVHINLVRDKETGKSKGFAFLKYEDQRSCDLAVDNLSGAGVMGRVISVDHTRYKKKEGEMETVGDETEDGDETDREGAARSKRRRTESESEEERPMIKEEVELAKLKNSMDDDDPMKAYMIQEKQAEIEDALKAVSLRKPKYTGYVSAAGMASQHDKPGNWANYVPHDLKYAADFEDALAKVALDADATQEGIRVLPDGSDEQAVDGASVRAKDVNMQSLPNISEDDLPLPLEDSRRIFVSPVPGVKLTHPAGYLEGGPGLDPEMDTFQEDFLARHPDVTTPADLKNAVGKEVDEAVEQLKERLRKRRAAKERNEQIEKELKALRDQHEMELKIHNRMREESERKKEAREKRRRDREGG</sequence>
<dbReference type="InterPro" id="IPR000504">
    <property type="entry name" value="RRM_dom"/>
</dbReference>